<dbReference type="InterPro" id="IPR008969">
    <property type="entry name" value="CarboxyPept-like_regulatory"/>
</dbReference>
<name>A0A9X2JK96_9BACT</name>
<feature type="transmembrane region" description="Helical" evidence="1">
    <location>
        <begin position="6"/>
        <end position="28"/>
    </location>
</feature>
<dbReference type="InterPro" id="IPR008756">
    <property type="entry name" value="Peptidase_M56"/>
</dbReference>
<dbReference type="InterPro" id="IPR052173">
    <property type="entry name" value="Beta-lactam_resp_regulator"/>
</dbReference>
<evidence type="ECO:0000313" key="4">
    <source>
        <dbReference type="Proteomes" id="UP001155241"/>
    </source>
</evidence>
<keyword evidence="1" id="KW-1133">Transmembrane helix</keyword>
<evidence type="ECO:0000256" key="1">
    <source>
        <dbReference type="SAM" id="Phobius"/>
    </source>
</evidence>
<protein>
    <submittedName>
        <fullName evidence="3">Carboxypeptidase regulatory-like domain-containing protein</fullName>
    </submittedName>
</protein>
<keyword evidence="3" id="KW-0121">Carboxypeptidase</keyword>
<feature type="transmembrane region" description="Helical" evidence="1">
    <location>
        <begin position="249"/>
        <end position="268"/>
    </location>
</feature>
<dbReference type="AlphaFoldDB" id="A0A9X2JK96"/>
<dbReference type="RefSeq" id="WP_252855984.1">
    <property type="nucleotide sequence ID" value="NZ_JAMXLR010000092.1"/>
</dbReference>
<dbReference type="PANTHER" id="PTHR34978:SF3">
    <property type="entry name" value="SLR0241 PROTEIN"/>
    <property type="match status" value="1"/>
</dbReference>
<accession>A0A9X2JK96</accession>
<feature type="transmembrane region" description="Helical" evidence="1">
    <location>
        <begin position="137"/>
        <end position="160"/>
    </location>
</feature>
<keyword evidence="3" id="KW-0378">Hydrolase</keyword>
<dbReference type="Proteomes" id="UP001155241">
    <property type="component" value="Unassembled WGS sequence"/>
</dbReference>
<keyword evidence="3" id="KW-0645">Protease</keyword>
<organism evidence="3 4">
    <name type="scientific">Aeoliella straminimaris</name>
    <dbReference type="NCBI Taxonomy" id="2954799"/>
    <lineage>
        <taxon>Bacteria</taxon>
        <taxon>Pseudomonadati</taxon>
        <taxon>Planctomycetota</taxon>
        <taxon>Planctomycetia</taxon>
        <taxon>Pirellulales</taxon>
        <taxon>Lacipirellulaceae</taxon>
        <taxon>Aeoliella</taxon>
    </lineage>
</organism>
<dbReference type="Pfam" id="PF13620">
    <property type="entry name" value="CarboxypepD_reg"/>
    <property type="match status" value="2"/>
</dbReference>
<dbReference type="InterPro" id="IPR013784">
    <property type="entry name" value="Carb-bd-like_fold"/>
</dbReference>
<dbReference type="GO" id="GO:0004180">
    <property type="term" value="F:carboxypeptidase activity"/>
    <property type="evidence" value="ECO:0007669"/>
    <property type="project" value="UniProtKB-KW"/>
</dbReference>
<keyword evidence="1" id="KW-0472">Membrane</keyword>
<evidence type="ECO:0000313" key="3">
    <source>
        <dbReference type="EMBL" id="MCO6047878.1"/>
    </source>
</evidence>
<dbReference type="CDD" id="cd07341">
    <property type="entry name" value="M56_BlaR1_MecR1_like"/>
    <property type="match status" value="1"/>
</dbReference>
<dbReference type="Pfam" id="PF05569">
    <property type="entry name" value="Peptidase_M56"/>
    <property type="match status" value="1"/>
</dbReference>
<evidence type="ECO:0000259" key="2">
    <source>
        <dbReference type="Pfam" id="PF05569"/>
    </source>
</evidence>
<dbReference type="SUPFAM" id="SSF49452">
    <property type="entry name" value="Starch-binding domain-like"/>
    <property type="match status" value="1"/>
</dbReference>
<dbReference type="EMBL" id="JAMXLR010000092">
    <property type="protein sequence ID" value="MCO6047878.1"/>
    <property type="molecule type" value="Genomic_DNA"/>
</dbReference>
<keyword evidence="1" id="KW-0812">Transmembrane</keyword>
<sequence length="949" mass="104061">MLVSTILAWIVHCCVVSTVLMAIGGAATRVFRQPIDRLRVLQWTMATVVASLVLAAVPATWKLGISVPTIRQEPVARVPDADRMPVESNHAVGEEISEVSPPAQVAPNAGQMSAEVAVSPDFPLSNDRVAATIDYRAWAATSLVLIYFLGCVVYIVRVIVARIKLQNLYRHSDDVPPQTRREFDLIAGEEGRRVRLCNSRSILSPITWGTWRPVIALPQSLQEGDDSLALRFCLAHEWSHVRRGDSRTWSLTVCLQLFLYYHPLLWLLRRQLLLCMDRLADAEASGEADTPADYAAFLVQLARRQCAPHPKLALGVTDSRAALRSRVESLLHANVATRMLCPTWRSLVIGLAALAVSFATSAVRLEAEPVNANEALGNSESTEVAESPAEPDAAPAADIEVPEFWPMVSEAVSIAKPQIAEWLKGTMKEKEDGSLTYIGFVTDAVTDKPIAGATVSVHHKLSRDPKTGGWTTLEVTKHKTNPIGMYSFELPPEQVKESSLYIEVEADHPDFAAKGRSGYSHGMIRKNLELGELPFYTQIKLWPGEAIEGTVVSPNGEPVEGVEILMYAASDSSDSFPKGSFGKTQTDASGYFRIVPPTPGDGVLWITAEEYEPQAHRIRDRRGNWGTLNLVKGADIVGKVLDVNDEPVAKVKIEARRNGDGEEADEYLRSNAVANHIGRTTVSDETGEFRLPSLPDGDYTIETRADTDSYDPPPLEQVFLRQKFSVVDGQPMNITVRAVPHVEVHGTYLDSQGKPRSGHKVMLFGRLDGDFYFTQSSTPGKDGKFNIRLPHGLTETKLDLITNEHSALRWRKSADEPLQRGSNVKLGTVEDDIHGFEVVRYTAPILLVKAVNSEGDIVSDVTPIVTYVQQAGDGEEMTMFTTGSQVSFEAQGDGRHRSSQLLPDETISVIVQKEGFEATAQELSLKEGEEREIEIELTPVADGASAEGG</sequence>
<feature type="transmembrane region" description="Helical" evidence="1">
    <location>
        <begin position="40"/>
        <end position="61"/>
    </location>
</feature>
<reference evidence="3" key="1">
    <citation type="submission" date="2022-06" db="EMBL/GenBank/DDBJ databases">
        <title>Aeoliella straminimaris, a novel planctomycete from sediments.</title>
        <authorList>
            <person name="Vitorino I.R."/>
            <person name="Lage O.M."/>
        </authorList>
    </citation>
    <scope>NUCLEOTIDE SEQUENCE</scope>
    <source>
        <strain evidence="3">ICT_H6.2</strain>
    </source>
</reference>
<feature type="domain" description="Peptidase M56" evidence="2">
    <location>
        <begin position="130"/>
        <end position="329"/>
    </location>
</feature>
<comment type="caution">
    <text evidence="3">The sequence shown here is derived from an EMBL/GenBank/DDBJ whole genome shotgun (WGS) entry which is preliminary data.</text>
</comment>
<dbReference type="GO" id="GO:0030246">
    <property type="term" value="F:carbohydrate binding"/>
    <property type="evidence" value="ECO:0007669"/>
    <property type="project" value="InterPro"/>
</dbReference>
<gene>
    <name evidence="3" type="ORF">NG895_28570</name>
</gene>
<proteinExistence type="predicted"/>
<dbReference type="SUPFAM" id="SSF49464">
    <property type="entry name" value="Carboxypeptidase regulatory domain-like"/>
    <property type="match status" value="1"/>
</dbReference>
<dbReference type="PANTHER" id="PTHR34978">
    <property type="entry name" value="POSSIBLE SENSOR-TRANSDUCER PROTEIN BLAR"/>
    <property type="match status" value="1"/>
</dbReference>
<dbReference type="Gene3D" id="2.60.40.1120">
    <property type="entry name" value="Carboxypeptidase-like, regulatory domain"/>
    <property type="match status" value="3"/>
</dbReference>
<keyword evidence="4" id="KW-1185">Reference proteome</keyword>